<evidence type="ECO:0000313" key="1">
    <source>
        <dbReference type="EMBL" id="CAJ0588849.1"/>
    </source>
</evidence>
<dbReference type="AlphaFoldDB" id="A0AA36GE16"/>
<dbReference type="InterPro" id="IPR032710">
    <property type="entry name" value="NTF2-like_dom_sf"/>
</dbReference>
<accession>A0AA36GE16</accession>
<sequence length="127" mass="14600">MKSKEIEAILKPMYDAMESTYDAGDLAKALSDYFHNDGVVVIKGIGAHYGKKKIIENFSKMAEEWGKVKFERKNQTFDGCDSCLYTKFDAIAHSTKKGIQKAIILQIFKKEDDAKWKLYHEEIEILK</sequence>
<comment type="caution">
    <text evidence="1">The sequence shown here is derived from an EMBL/GenBank/DDBJ whole genome shotgun (WGS) entry which is preliminary data.</text>
</comment>
<organism evidence="1 2">
    <name type="scientific">Cylicocyclus nassatus</name>
    <name type="common">Nematode worm</name>
    <dbReference type="NCBI Taxonomy" id="53992"/>
    <lineage>
        <taxon>Eukaryota</taxon>
        <taxon>Metazoa</taxon>
        <taxon>Ecdysozoa</taxon>
        <taxon>Nematoda</taxon>
        <taxon>Chromadorea</taxon>
        <taxon>Rhabditida</taxon>
        <taxon>Rhabditina</taxon>
        <taxon>Rhabditomorpha</taxon>
        <taxon>Strongyloidea</taxon>
        <taxon>Strongylidae</taxon>
        <taxon>Cylicocyclus</taxon>
    </lineage>
</organism>
<protein>
    <submittedName>
        <fullName evidence="1">Uncharacterized protein</fullName>
    </submittedName>
</protein>
<gene>
    <name evidence="1" type="ORF">CYNAS_LOCUS832</name>
</gene>
<reference evidence="1" key="1">
    <citation type="submission" date="2023-07" db="EMBL/GenBank/DDBJ databases">
        <authorList>
            <consortium name="CYATHOMIX"/>
        </authorList>
    </citation>
    <scope>NUCLEOTIDE SEQUENCE</scope>
    <source>
        <strain evidence="1">N/A</strain>
    </source>
</reference>
<keyword evidence="2" id="KW-1185">Reference proteome</keyword>
<dbReference type="SUPFAM" id="SSF54427">
    <property type="entry name" value="NTF2-like"/>
    <property type="match status" value="1"/>
</dbReference>
<proteinExistence type="predicted"/>
<dbReference type="Gene3D" id="3.10.450.50">
    <property type="match status" value="1"/>
</dbReference>
<dbReference type="EMBL" id="CATQJL010000001">
    <property type="protein sequence ID" value="CAJ0588849.1"/>
    <property type="molecule type" value="Genomic_DNA"/>
</dbReference>
<name>A0AA36GE16_CYLNA</name>
<dbReference type="Proteomes" id="UP001176961">
    <property type="component" value="Unassembled WGS sequence"/>
</dbReference>
<evidence type="ECO:0000313" key="2">
    <source>
        <dbReference type="Proteomes" id="UP001176961"/>
    </source>
</evidence>